<proteinExistence type="inferred from homology"/>
<evidence type="ECO:0000256" key="2">
    <source>
        <dbReference type="ARBA" id="ARBA00006454"/>
    </source>
</evidence>
<organism evidence="11 12">
    <name type="scientific">Apostasia shenzhenica</name>
    <dbReference type="NCBI Taxonomy" id="1088818"/>
    <lineage>
        <taxon>Eukaryota</taxon>
        <taxon>Viridiplantae</taxon>
        <taxon>Streptophyta</taxon>
        <taxon>Embryophyta</taxon>
        <taxon>Tracheophyta</taxon>
        <taxon>Spermatophyta</taxon>
        <taxon>Magnoliopsida</taxon>
        <taxon>Liliopsida</taxon>
        <taxon>Asparagales</taxon>
        <taxon>Orchidaceae</taxon>
        <taxon>Apostasioideae</taxon>
        <taxon>Apostasia</taxon>
    </lineage>
</organism>
<dbReference type="OrthoDB" id="10056939at2759"/>
<dbReference type="SUPFAM" id="SSF46689">
    <property type="entry name" value="Homeodomain-like"/>
    <property type="match status" value="1"/>
</dbReference>
<comment type="similarity">
    <text evidence="2">Belongs to the TALE/BELL homeobox family.</text>
</comment>
<dbReference type="GO" id="GO:0006355">
    <property type="term" value="P:regulation of DNA-templated transcription"/>
    <property type="evidence" value="ECO:0007669"/>
    <property type="project" value="InterPro"/>
</dbReference>
<comment type="subcellular location">
    <subcellularLocation>
        <location evidence="1 8">Nucleus</location>
    </subcellularLocation>
</comment>
<dbReference type="InterPro" id="IPR050224">
    <property type="entry name" value="TALE_homeobox"/>
</dbReference>
<feature type="domain" description="Homeobox" evidence="10">
    <location>
        <begin position="477"/>
        <end position="540"/>
    </location>
</feature>
<evidence type="ECO:0000256" key="3">
    <source>
        <dbReference type="ARBA" id="ARBA00023015"/>
    </source>
</evidence>
<dbReference type="InterPro" id="IPR008422">
    <property type="entry name" value="KN_HD"/>
</dbReference>
<keyword evidence="12" id="KW-1185">Reference proteome</keyword>
<feature type="compositionally biased region" description="Low complexity" evidence="9">
    <location>
        <begin position="436"/>
        <end position="447"/>
    </location>
</feature>
<evidence type="ECO:0000256" key="9">
    <source>
        <dbReference type="SAM" id="MobiDB-lite"/>
    </source>
</evidence>
<evidence type="ECO:0000256" key="7">
    <source>
        <dbReference type="ARBA" id="ARBA00023242"/>
    </source>
</evidence>
<dbReference type="Proteomes" id="UP000236161">
    <property type="component" value="Unassembled WGS sequence"/>
</dbReference>
<dbReference type="Gene3D" id="1.10.10.60">
    <property type="entry name" value="Homeodomain-like"/>
    <property type="match status" value="1"/>
</dbReference>
<keyword evidence="3" id="KW-0805">Transcription regulation</keyword>
<dbReference type="CDD" id="cd00086">
    <property type="entry name" value="homeodomain"/>
    <property type="match status" value="1"/>
</dbReference>
<evidence type="ECO:0000259" key="10">
    <source>
        <dbReference type="PROSITE" id="PS50071"/>
    </source>
</evidence>
<reference evidence="11 12" key="1">
    <citation type="journal article" date="2017" name="Nature">
        <title>The Apostasia genome and the evolution of orchids.</title>
        <authorList>
            <person name="Zhang G.Q."/>
            <person name="Liu K.W."/>
            <person name="Li Z."/>
            <person name="Lohaus R."/>
            <person name="Hsiao Y.Y."/>
            <person name="Niu S.C."/>
            <person name="Wang J.Y."/>
            <person name="Lin Y.C."/>
            <person name="Xu Q."/>
            <person name="Chen L.J."/>
            <person name="Yoshida K."/>
            <person name="Fujiwara S."/>
            <person name="Wang Z.W."/>
            <person name="Zhang Y.Q."/>
            <person name="Mitsuda N."/>
            <person name="Wang M."/>
            <person name="Liu G.H."/>
            <person name="Pecoraro L."/>
            <person name="Huang H.X."/>
            <person name="Xiao X.J."/>
            <person name="Lin M."/>
            <person name="Wu X.Y."/>
            <person name="Wu W.L."/>
            <person name="Chen Y.Y."/>
            <person name="Chang S.B."/>
            <person name="Sakamoto S."/>
            <person name="Ohme-Takagi M."/>
            <person name="Yagi M."/>
            <person name="Zeng S.J."/>
            <person name="Shen C.Y."/>
            <person name="Yeh C.M."/>
            <person name="Luo Y.B."/>
            <person name="Tsai W.C."/>
            <person name="Van de Peer Y."/>
            <person name="Liu Z.J."/>
        </authorList>
    </citation>
    <scope>NUCLEOTIDE SEQUENCE [LARGE SCALE GENOMIC DNA]</scope>
    <source>
        <strain evidence="12">cv. Shenzhen</strain>
        <tissue evidence="11">Stem</tissue>
    </source>
</reference>
<dbReference type="InterPro" id="IPR006563">
    <property type="entry name" value="POX_dom"/>
</dbReference>
<dbReference type="GO" id="GO:0005634">
    <property type="term" value="C:nucleus"/>
    <property type="evidence" value="ECO:0007669"/>
    <property type="project" value="UniProtKB-SubCell"/>
</dbReference>
<dbReference type="EMBL" id="KZ452392">
    <property type="protein sequence ID" value="PKA48440.1"/>
    <property type="molecule type" value="Genomic_DNA"/>
</dbReference>
<dbReference type="STRING" id="1088818.A0A2H9ZYR2"/>
<dbReference type="InterPro" id="IPR009057">
    <property type="entry name" value="Homeodomain-like_sf"/>
</dbReference>
<evidence type="ECO:0000256" key="6">
    <source>
        <dbReference type="ARBA" id="ARBA00023163"/>
    </source>
</evidence>
<evidence type="ECO:0000313" key="11">
    <source>
        <dbReference type="EMBL" id="PKA48440.1"/>
    </source>
</evidence>
<evidence type="ECO:0000256" key="8">
    <source>
        <dbReference type="PROSITE-ProRule" id="PRU00108"/>
    </source>
</evidence>
<accession>A0A2H9ZYR2</accession>
<dbReference type="SMART" id="SM00389">
    <property type="entry name" value="HOX"/>
    <property type="match status" value="1"/>
</dbReference>
<evidence type="ECO:0000256" key="5">
    <source>
        <dbReference type="ARBA" id="ARBA00023155"/>
    </source>
</evidence>
<feature type="DNA-binding region" description="Homeobox" evidence="8">
    <location>
        <begin position="479"/>
        <end position="541"/>
    </location>
</feature>
<feature type="region of interest" description="Disordered" evidence="9">
    <location>
        <begin position="329"/>
        <end position="350"/>
    </location>
</feature>
<dbReference type="SMART" id="SM00574">
    <property type="entry name" value="POX"/>
    <property type="match status" value="1"/>
</dbReference>
<dbReference type="InterPro" id="IPR001356">
    <property type="entry name" value="HD"/>
</dbReference>
<keyword evidence="4 8" id="KW-0238">DNA-binding</keyword>
<keyword evidence="6" id="KW-0804">Transcription</keyword>
<dbReference type="PANTHER" id="PTHR11850">
    <property type="entry name" value="HOMEOBOX PROTEIN TRANSCRIPTION FACTORS"/>
    <property type="match status" value="1"/>
</dbReference>
<dbReference type="PROSITE" id="PS50071">
    <property type="entry name" value="HOMEOBOX_2"/>
    <property type="match status" value="1"/>
</dbReference>
<sequence>MGGRPKLQRFACRTVAFHRPSCDLLLHQNPAHHSHHLLVRFLPPSTSNPFALIFSNPSSSPSPKSLTIVRTHVPSKPMGFFSPNSFAGAGAAATAAMFTPEPHVAQQSRREKLRVPPSSPGLQQLYDPSPLPLFDFAGDWNVCSEEPYGDLHFSSLAYSPCALHQMVTSSSFDSAEGGPEMGPQLLYGANEQLLLRRYGGGSSAILTAASRCSENWNRGGGELAVVAGETQGLSLTLSSNPPPEPDAAHLQGMPASSSAPAAGVGRNAAGPLGPFTGYAAVLKSSKFLKPAQQLLDEFCSVVTKNFDMAGRTLAHSHCDIDWVHVGDRNGSSHSSPEVAGGGSTGGRAGEICRPEFEKQKTKLLYMQEEVCSRYKQYHQQMQMVVSSFESVAGLSSVTPYTSLALKAVSKHFRCLKTVISDQLRHVCNVLGDKLMPSSPSSNKSDNSTLQKLKHFDPSFRRQKTGRASSLSFSDSSHPVWRPQRGLPESAVSVLRAWLFDHFLHPYPTDTDKHMLATQTGLSRNQVSNWFINARVRLWKPMIEEMHMLETSGRIAGVDLNSTRHDDKLASAAELRCPVTSGKAANGESSHWMEQWHQKKRSRMEDGNIVGEGLMSIGCHGGIHLGGLGAVSLTLGLRQGEGGSQQEQQMRHFQQQILHDFVG</sequence>
<feature type="region of interest" description="Disordered" evidence="9">
    <location>
        <begin position="434"/>
        <end position="455"/>
    </location>
</feature>
<evidence type="ECO:0000256" key="4">
    <source>
        <dbReference type="ARBA" id="ARBA00023125"/>
    </source>
</evidence>
<evidence type="ECO:0000256" key="1">
    <source>
        <dbReference type="ARBA" id="ARBA00004123"/>
    </source>
</evidence>
<evidence type="ECO:0000313" key="12">
    <source>
        <dbReference type="Proteomes" id="UP000236161"/>
    </source>
</evidence>
<dbReference type="FunFam" id="1.10.10.60:FF:000117">
    <property type="entry name" value="BEL1-like homeodomain protein 9"/>
    <property type="match status" value="1"/>
</dbReference>
<feature type="compositionally biased region" description="Gly residues" evidence="9">
    <location>
        <begin position="339"/>
        <end position="348"/>
    </location>
</feature>
<dbReference type="GO" id="GO:0003677">
    <property type="term" value="F:DNA binding"/>
    <property type="evidence" value="ECO:0007669"/>
    <property type="project" value="UniProtKB-UniRule"/>
</dbReference>
<keyword evidence="5 8" id="KW-0371">Homeobox</keyword>
<name>A0A2H9ZYR2_9ASPA</name>
<dbReference type="Pfam" id="PF07526">
    <property type="entry name" value="POX"/>
    <property type="match status" value="1"/>
</dbReference>
<dbReference type="Pfam" id="PF05920">
    <property type="entry name" value="Homeobox_KN"/>
    <property type="match status" value="1"/>
</dbReference>
<feature type="region of interest" description="Disordered" evidence="9">
    <location>
        <begin position="236"/>
        <end position="263"/>
    </location>
</feature>
<protein>
    <submittedName>
        <fullName evidence="11">BEL1-like homeodomain protein 8</fullName>
    </submittedName>
</protein>
<gene>
    <name evidence="11" type="primary">BLH8</name>
    <name evidence="11" type="ORF">AXF42_Ash019896</name>
</gene>
<dbReference type="AlphaFoldDB" id="A0A2H9ZYR2"/>
<keyword evidence="7 8" id="KW-0539">Nucleus</keyword>